<reference evidence="1" key="1">
    <citation type="submission" date="2022-08" db="EMBL/GenBank/DDBJ databases">
        <title>Genome Sequence of Lecanicillium fungicola.</title>
        <authorList>
            <person name="Buettner E."/>
        </authorList>
    </citation>
    <scope>NUCLEOTIDE SEQUENCE</scope>
    <source>
        <strain evidence="1">Babe33</strain>
    </source>
</reference>
<sequence>MFPHKPPLTEANLPDQQGKVFIVTGATSGVGEALASILYQHNAKVYVAGRSEENALNVIEQIKAAYPNSQGQLVFLSLVLDDLVLVQKAAAEFLAKETRLDVLWNNAAVMIPPQGSKTKQGYELQLGVNNLGPFLFTQLLRPALVATAKIMPKNSVRVIWVSSSVAEVAPVPAIDLSNVNYDRDEGAWMKYVRSKAGNVIYGAEFARRTSGTGIISLSLNPGNLMTNLQRNMPRFQYAVIKLTVGQPPKYGAYTELFAGLSQAITDKDNGSWVSPYGKVEETRKDFRDPELGEGFWTWSEEQVRQYF</sequence>
<comment type="caution">
    <text evidence="1">The sequence shown here is derived from an EMBL/GenBank/DDBJ whole genome shotgun (WGS) entry which is preliminary data.</text>
</comment>
<evidence type="ECO:0000313" key="2">
    <source>
        <dbReference type="Proteomes" id="UP001143910"/>
    </source>
</evidence>
<organism evidence="1 2">
    <name type="scientific">Zarea fungicola</name>
    <dbReference type="NCBI Taxonomy" id="93591"/>
    <lineage>
        <taxon>Eukaryota</taxon>
        <taxon>Fungi</taxon>
        <taxon>Dikarya</taxon>
        <taxon>Ascomycota</taxon>
        <taxon>Pezizomycotina</taxon>
        <taxon>Sordariomycetes</taxon>
        <taxon>Hypocreomycetidae</taxon>
        <taxon>Hypocreales</taxon>
        <taxon>Cordycipitaceae</taxon>
        <taxon>Zarea</taxon>
    </lineage>
</organism>
<accession>A0ACC1MHB5</accession>
<keyword evidence="2" id="KW-1185">Reference proteome</keyword>
<dbReference type="EMBL" id="JANJQO010002697">
    <property type="protein sequence ID" value="KAJ2966239.1"/>
    <property type="molecule type" value="Genomic_DNA"/>
</dbReference>
<proteinExistence type="predicted"/>
<protein>
    <submittedName>
        <fullName evidence="1">Uncharacterized protein</fullName>
    </submittedName>
</protein>
<evidence type="ECO:0000313" key="1">
    <source>
        <dbReference type="EMBL" id="KAJ2966239.1"/>
    </source>
</evidence>
<dbReference type="Proteomes" id="UP001143910">
    <property type="component" value="Unassembled WGS sequence"/>
</dbReference>
<gene>
    <name evidence="1" type="ORF">NQ176_g10243</name>
</gene>
<name>A0ACC1MHB5_9HYPO</name>